<dbReference type="InterPro" id="IPR017451">
    <property type="entry name" value="F-box-assoc_interact_dom"/>
</dbReference>
<reference evidence="2 3" key="1">
    <citation type="submission" date="2024-04" db="EMBL/GenBank/DDBJ databases">
        <title>Genome assembly C_amara_ONT_v2.</title>
        <authorList>
            <person name="Yant L."/>
            <person name="Moore C."/>
            <person name="Slenker M."/>
        </authorList>
    </citation>
    <scope>NUCLEOTIDE SEQUENCE [LARGE SCALE GENOMIC DNA]</scope>
    <source>
        <tissue evidence="2">Leaf</tissue>
    </source>
</reference>
<accession>A0ABD1AHG9</accession>
<organism evidence="2 3">
    <name type="scientific">Cardamine amara subsp. amara</name>
    <dbReference type="NCBI Taxonomy" id="228776"/>
    <lineage>
        <taxon>Eukaryota</taxon>
        <taxon>Viridiplantae</taxon>
        <taxon>Streptophyta</taxon>
        <taxon>Embryophyta</taxon>
        <taxon>Tracheophyta</taxon>
        <taxon>Spermatophyta</taxon>
        <taxon>Magnoliopsida</taxon>
        <taxon>eudicotyledons</taxon>
        <taxon>Gunneridae</taxon>
        <taxon>Pentapetalae</taxon>
        <taxon>rosids</taxon>
        <taxon>malvids</taxon>
        <taxon>Brassicales</taxon>
        <taxon>Brassicaceae</taxon>
        <taxon>Cardamineae</taxon>
        <taxon>Cardamine</taxon>
    </lineage>
</organism>
<dbReference type="PANTHER" id="PTHR31111:SF138">
    <property type="entry name" value="F-BOX ASSOCIATED DOMAIN-CONTAINING PROTEIN"/>
    <property type="match status" value="1"/>
</dbReference>
<dbReference type="Proteomes" id="UP001558713">
    <property type="component" value="Unassembled WGS sequence"/>
</dbReference>
<keyword evidence="3" id="KW-1185">Reference proteome</keyword>
<evidence type="ECO:0000259" key="1">
    <source>
        <dbReference type="Pfam" id="PF08268"/>
    </source>
</evidence>
<evidence type="ECO:0000313" key="2">
    <source>
        <dbReference type="EMBL" id="KAL1205883.1"/>
    </source>
</evidence>
<name>A0ABD1AHG9_CARAN</name>
<dbReference type="AlphaFoldDB" id="A0ABD1AHG9"/>
<proteinExistence type="predicted"/>
<comment type="caution">
    <text evidence="2">The sequence shown here is derived from an EMBL/GenBank/DDBJ whole genome shotgun (WGS) entry which is preliminary data.</text>
</comment>
<gene>
    <name evidence="2" type="ORF">V5N11_017966</name>
</gene>
<evidence type="ECO:0000313" key="3">
    <source>
        <dbReference type="Proteomes" id="UP001558713"/>
    </source>
</evidence>
<sequence>MGKNHPQQKFHQFVSLSILDSGFLIVSSYQNSQTGHINYYFVSRSSSSSRITGHSQNQNQNPRLNYPYYVNGLMNIGEIICNPCTGKFITLPSIDILTFRCTPYLKRFFGYDPIKDHYKVLTMTQRTKSSSWPGHFQVFTLGAKPERAQERKW</sequence>
<dbReference type="NCBIfam" id="TIGR01640">
    <property type="entry name" value="F_box_assoc_1"/>
    <property type="match status" value="1"/>
</dbReference>
<dbReference type="InterPro" id="IPR013187">
    <property type="entry name" value="F-box-assoc_dom_typ3"/>
</dbReference>
<protein>
    <submittedName>
        <fullName evidence="2">F-box protein</fullName>
    </submittedName>
</protein>
<feature type="domain" description="F-box associated beta-propeller type 3" evidence="1">
    <location>
        <begin position="41"/>
        <end position="146"/>
    </location>
</feature>
<dbReference type="EMBL" id="JBANAX010000510">
    <property type="protein sequence ID" value="KAL1205883.1"/>
    <property type="molecule type" value="Genomic_DNA"/>
</dbReference>
<dbReference type="PANTHER" id="PTHR31111">
    <property type="entry name" value="BNAA05G37150D PROTEIN-RELATED"/>
    <property type="match status" value="1"/>
</dbReference>
<dbReference type="Pfam" id="PF08268">
    <property type="entry name" value="FBA_3"/>
    <property type="match status" value="1"/>
</dbReference>